<keyword evidence="2" id="KW-1185">Reference proteome</keyword>
<reference evidence="2" key="1">
    <citation type="journal article" date="2019" name="Int. J. Syst. Evol. Microbiol.">
        <title>The Global Catalogue of Microorganisms (GCM) 10K type strain sequencing project: providing services to taxonomists for standard genome sequencing and annotation.</title>
        <authorList>
            <consortium name="The Broad Institute Genomics Platform"/>
            <consortium name="The Broad Institute Genome Sequencing Center for Infectious Disease"/>
            <person name="Wu L."/>
            <person name="Ma J."/>
        </authorList>
    </citation>
    <scope>NUCLEOTIDE SEQUENCE [LARGE SCALE GENOMIC DNA]</scope>
    <source>
        <strain evidence="2">KCTC 42281</strain>
    </source>
</reference>
<organism evidence="1 2">
    <name type="scientific">Devosia honganensis</name>
    <dbReference type="NCBI Taxonomy" id="1610527"/>
    <lineage>
        <taxon>Bacteria</taxon>
        <taxon>Pseudomonadati</taxon>
        <taxon>Pseudomonadota</taxon>
        <taxon>Alphaproteobacteria</taxon>
        <taxon>Hyphomicrobiales</taxon>
        <taxon>Devosiaceae</taxon>
        <taxon>Devosia</taxon>
    </lineage>
</organism>
<proteinExistence type="predicted"/>
<evidence type="ECO:0008006" key="3">
    <source>
        <dbReference type="Google" id="ProtNLM"/>
    </source>
</evidence>
<dbReference type="EMBL" id="JBHRYD010000013">
    <property type="protein sequence ID" value="MFC3705767.1"/>
    <property type="molecule type" value="Genomic_DNA"/>
</dbReference>
<dbReference type="Proteomes" id="UP001595613">
    <property type="component" value="Unassembled WGS sequence"/>
</dbReference>
<comment type="caution">
    <text evidence="1">The sequence shown here is derived from an EMBL/GenBank/DDBJ whole genome shotgun (WGS) entry which is preliminary data.</text>
</comment>
<name>A0ABV7X362_9HYPH</name>
<evidence type="ECO:0000313" key="2">
    <source>
        <dbReference type="Proteomes" id="UP001595613"/>
    </source>
</evidence>
<evidence type="ECO:0000313" key="1">
    <source>
        <dbReference type="EMBL" id="MFC3705767.1"/>
    </source>
</evidence>
<gene>
    <name evidence="1" type="ORF">ACFOOL_13490</name>
</gene>
<accession>A0ABV7X362</accession>
<protein>
    <recommendedName>
        <fullName evidence="3">DUF3052 family protein</fullName>
    </recommendedName>
</protein>
<dbReference type="RefSeq" id="WP_380097692.1">
    <property type="nucleotide sequence ID" value="NZ_JBHRYD010000013.1"/>
</dbReference>
<sequence>MTSPTELLRKLQVRSGSRLWLINVPQRLAEELSAGAEVEIVHEKDPYDGVLAFFDSAAEVEALAGRILAEMPEDGLLWAAYRKGPAGRGAGLTRDVGWAPFDVAGWRPVRQIAIDPQWSALRFRPQALVKAKAGSRFA</sequence>